<dbReference type="InterPro" id="IPR002563">
    <property type="entry name" value="Flavin_Rdtase-like_dom"/>
</dbReference>
<gene>
    <name evidence="4" type="ORF">MSHI_09150</name>
</gene>
<keyword evidence="5" id="KW-1185">Reference proteome</keyword>
<accession>A0A7I7MNY3</accession>
<evidence type="ECO:0000256" key="1">
    <source>
        <dbReference type="ARBA" id="ARBA00008898"/>
    </source>
</evidence>
<dbReference type="EMBL" id="AP022575">
    <property type="protein sequence ID" value="BBX73009.1"/>
    <property type="molecule type" value="Genomic_DNA"/>
</dbReference>
<protein>
    <submittedName>
        <fullName evidence="4">Oxidoreductase</fullName>
    </submittedName>
</protein>
<organism evidence="4 5">
    <name type="scientific">Mycobacterium shinjukuense</name>
    <dbReference type="NCBI Taxonomy" id="398694"/>
    <lineage>
        <taxon>Bacteria</taxon>
        <taxon>Bacillati</taxon>
        <taxon>Actinomycetota</taxon>
        <taxon>Actinomycetes</taxon>
        <taxon>Mycobacteriales</taxon>
        <taxon>Mycobacteriaceae</taxon>
        <taxon>Mycobacterium</taxon>
    </lineage>
</organism>
<dbReference type="SUPFAM" id="SSF50475">
    <property type="entry name" value="FMN-binding split barrel"/>
    <property type="match status" value="1"/>
</dbReference>
<evidence type="ECO:0000259" key="3">
    <source>
        <dbReference type="SMART" id="SM00903"/>
    </source>
</evidence>
<feature type="domain" description="Flavin reductase like" evidence="3">
    <location>
        <begin position="18"/>
        <end position="161"/>
    </location>
</feature>
<dbReference type="AlphaFoldDB" id="A0A7I7MNY3"/>
<dbReference type="KEGG" id="mshj:MSHI_09150"/>
<dbReference type="PANTHER" id="PTHR30466">
    <property type="entry name" value="FLAVIN REDUCTASE"/>
    <property type="match status" value="1"/>
</dbReference>
<dbReference type="Pfam" id="PF01613">
    <property type="entry name" value="Flavin_Reduct"/>
    <property type="match status" value="1"/>
</dbReference>
<proteinExistence type="inferred from homology"/>
<dbReference type="SMART" id="SM00903">
    <property type="entry name" value="Flavin_Reduct"/>
    <property type="match status" value="1"/>
</dbReference>
<dbReference type="GO" id="GO:0010181">
    <property type="term" value="F:FMN binding"/>
    <property type="evidence" value="ECO:0007669"/>
    <property type="project" value="InterPro"/>
</dbReference>
<sequence length="170" mass="18423">MVPETVDHLDEVALRRAFGCFPCGVIAVCAMVDDQPVGMAASSFTSVSVAPPLVSICVQNSSTTWPRLRHRPHLGVSVLAEGHDQACMSLSRKEGDRFAEVFWSELPTGGVVIHGAGAWLDCRPHAEIPAGDHLIALLEICALRADPDTPPLVFYASRFRRLAAPTPERR</sequence>
<evidence type="ECO:0000313" key="4">
    <source>
        <dbReference type="EMBL" id="BBX73009.1"/>
    </source>
</evidence>
<dbReference type="PANTHER" id="PTHR30466:SF11">
    <property type="entry name" value="FLAVIN-DEPENDENT MONOOXYGENASE, REDUCTASE SUBUNIT HSAB"/>
    <property type="match status" value="1"/>
</dbReference>
<dbReference type="Proteomes" id="UP000467236">
    <property type="component" value="Chromosome"/>
</dbReference>
<name>A0A7I7MNY3_9MYCO</name>
<dbReference type="GO" id="GO:0042602">
    <property type="term" value="F:riboflavin reductase (NADPH) activity"/>
    <property type="evidence" value="ECO:0007669"/>
    <property type="project" value="TreeGrafter"/>
</dbReference>
<reference evidence="4 5" key="1">
    <citation type="journal article" date="2019" name="Emerg. Microbes Infect.">
        <title>Comprehensive subspecies identification of 175 nontuberculous mycobacteria species based on 7547 genomic profiles.</title>
        <authorList>
            <person name="Matsumoto Y."/>
            <person name="Kinjo T."/>
            <person name="Motooka D."/>
            <person name="Nabeya D."/>
            <person name="Jung N."/>
            <person name="Uechi K."/>
            <person name="Horii T."/>
            <person name="Iida T."/>
            <person name="Fujita J."/>
            <person name="Nakamura S."/>
        </authorList>
    </citation>
    <scope>NUCLEOTIDE SEQUENCE [LARGE SCALE GENOMIC DNA]</scope>
    <source>
        <strain evidence="4 5">JCM 14233</strain>
    </source>
</reference>
<evidence type="ECO:0000256" key="2">
    <source>
        <dbReference type="ARBA" id="ARBA00023002"/>
    </source>
</evidence>
<evidence type="ECO:0000313" key="5">
    <source>
        <dbReference type="Proteomes" id="UP000467236"/>
    </source>
</evidence>
<dbReference type="InterPro" id="IPR012349">
    <property type="entry name" value="Split_barrel_FMN-bd"/>
</dbReference>
<keyword evidence="2" id="KW-0560">Oxidoreductase</keyword>
<dbReference type="Gene3D" id="2.30.110.10">
    <property type="entry name" value="Electron Transport, Fmn-binding Protein, Chain A"/>
    <property type="match status" value="1"/>
</dbReference>
<comment type="similarity">
    <text evidence="1">Belongs to the non-flavoprotein flavin reductase family.</text>
</comment>
<dbReference type="InterPro" id="IPR050268">
    <property type="entry name" value="NADH-dep_flavin_reductase"/>
</dbReference>